<organism evidence="8">
    <name type="scientific">Eucampia antarctica</name>
    <dbReference type="NCBI Taxonomy" id="49252"/>
    <lineage>
        <taxon>Eukaryota</taxon>
        <taxon>Sar</taxon>
        <taxon>Stramenopiles</taxon>
        <taxon>Ochrophyta</taxon>
        <taxon>Bacillariophyta</taxon>
        <taxon>Mediophyceae</taxon>
        <taxon>Biddulphiophycidae</taxon>
        <taxon>Hemiaulales</taxon>
        <taxon>Hemiaulaceae</taxon>
        <taxon>Eucampia</taxon>
    </lineage>
</organism>
<keyword evidence="3" id="KW-0274">FAD</keyword>
<dbReference type="PANTHER" id="PTHR43706">
    <property type="entry name" value="NADH DEHYDROGENASE"/>
    <property type="match status" value="1"/>
</dbReference>
<evidence type="ECO:0000256" key="5">
    <source>
        <dbReference type="ARBA" id="ARBA00023027"/>
    </source>
</evidence>
<dbReference type="InterPro" id="IPR036188">
    <property type="entry name" value="FAD/NAD-bd_sf"/>
</dbReference>
<gene>
    <name evidence="8" type="ORF">EANT1437_LOCUS11332</name>
</gene>
<dbReference type="GO" id="GO:0005739">
    <property type="term" value="C:mitochondrion"/>
    <property type="evidence" value="ECO:0007669"/>
    <property type="project" value="TreeGrafter"/>
</dbReference>
<protein>
    <recommendedName>
        <fullName evidence="9">FAD/NAD(P)-binding domain-containing protein</fullName>
    </recommendedName>
</protein>
<dbReference type="AlphaFoldDB" id="A0A7S2S1W9"/>
<reference evidence="8" key="1">
    <citation type="submission" date="2021-01" db="EMBL/GenBank/DDBJ databases">
        <authorList>
            <person name="Corre E."/>
            <person name="Pelletier E."/>
            <person name="Niang G."/>
            <person name="Scheremetjew M."/>
            <person name="Finn R."/>
            <person name="Kale V."/>
            <person name="Holt S."/>
            <person name="Cochrane G."/>
            <person name="Meng A."/>
            <person name="Brown T."/>
            <person name="Cohen L."/>
        </authorList>
    </citation>
    <scope>NUCLEOTIDE SEQUENCE</scope>
    <source>
        <strain evidence="8">CCMP1452</strain>
    </source>
</reference>
<dbReference type="PRINTS" id="PR00368">
    <property type="entry name" value="FADPNR"/>
</dbReference>
<proteinExistence type="inferred from homology"/>
<dbReference type="GO" id="GO:0003954">
    <property type="term" value="F:NADH dehydrogenase activity"/>
    <property type="evidence" value="ECO:0007669"/>
    <property type="project" value="InterPro"/>
</dbReference>
<evidence type="ECO:0008006" key="9">
    <source>
        <dbReference type="Google" id="ProtNLM"/>
    </source>
</evidence>
<dbReference type="InterPro" id="IPR054585">
    <property type="entry name" value="NDH2-like_C"/>
</dbReference>
<name>A0A7S2S1W9_9STRA</name>
<dbReference type="EMBL" id="HBHI01022056">
    <property type="protein sequence ID" value="CAD9687090.1"/>
    <property type="molecule type" value="Transcribed_RNA"/>
</dbReference>
<dbReference type="Gene3D" id="3.50.50.100">
    <property type="match status" value="1"/>
</dbReference>
<dbReference type="PANTHER" id="PTHR43706:SF13">
    <property type="entry name" value="NADH DEHYDROGENASE-RELATED"/>
    <property type="match status" value="1"/>
</dbReference>
<dbReference type="SUPFAM" id="SSF51905">
    <property type="entry name" value="FAD/NAD(P)-binding domain"/>
    <property type="match status" value="2"/>
</dbReference>
<dbReference type="Pfam" id="PF22366">
    <property type="entry name" value="NDH2_C"/>
    <property type="match status" value="1"/>
</dbReference>
<keyword evidence="2" id="KW-0285">Flavoprotein</keyword>
<evidence type="ECO:0000256" key="4">
    <source>
        <dbReference type="ARBA" id="ARBA00023002"/>
    </source>
</evidence>
<keyword evidence="5" id="KW-0520">NAD</keyword>
<dbReference type="InterPro" id="IPR045024">
    <property type="entry name" value="NDH-2"/>
</dbReference>
<keyword evidence="4" id="KW-0560">Oxidoreductase</keyword>
<sequence length="465" mass="51736">MFRRTIIAATKSPTVVTTAQKGLDGIVGGSGHNRIIILGTGWAGYNLTRLLQDCDKEVRVVSPSNHFLFTPLLPSTAVGTLEFRCIQEPIRNVLGENGAFVQAKAQTIDTTNKTIECESIYNQERFSIKYDKLVIAVGVKTNTFGIESIKEGDGVYFLKQLYHARSIRNNIIDSFEKACVPGTTMEERKRLLSFVVVGGGPTSCEFVAELHDFVTNDIQRLFKDMVPYVSVTLIEAGTALLSSFDKQLQNYTQSLFEKRNINVQLGCSVTGIEDYQEETFRFPAKRAVLSDGTKLPFGTFIWSAGLSPVKFTQNLDVDIFPKAPNGRVIVDEFLRVKGHEGSVWALGDAAVCESDPQPQLAQVARQQAIYLSKILKGEQEIDEQKFSFFNLGSMASVGDMKGIYDGSSIGYKGDKEISVPKISGFLALLMWRFAYWGGQTSTQNKLLIPMHWFKSMVFGRDISRF</sequence>
<feature type="domain" description="FAD/NAD(P)-binding" evidence="6">
    <location>
        <begin position="34"/>
        <end position="368"/>
    </location>
</feature>
<evidence type="ECO:0000256" key="3">
    <source>
        <dbReference type="ARBA" id="ARBA00022827"/>
    </source>
</evidence>
<evidence type="ECO:0000259" key="7">
    <source>
        <dbReference type="Pfam" id="PF22366"/>
    </source>
</evidence>
<dbReference type="InterPro" id="IPR023753">
    <property type="entry name" value="FAD/NAD-binding_dom"/>
</dbReference>
<feature type="domain" description="External alternative NADH-ubiquinone oxidoreductase-like C-terminal" evidence="7">
    <location>
        <begin position="391"/>
        <end position="461"/>
    </location>
</feature>
<evidence type="ECO:0000259" key="6">
    <source>
        <dbReference type="Pfam" id="PF07992"/>
    </source>
</evidence>
<comment type="similarity">
    <text evidence="1">Belongs to the NADH dehydrogenase family.</text>
</comment>
<dbReference type="Pfam" id="PF07992">
    <property type="entry name" value="Pyr_redox_2"/>
    <property type="match status" value="1"/>
</dbReference>
<accession>A0A7S2S1W9</accession>
<evidence type="ECO:0000313" key="8">
    <source>
        <dbReference type="EMBL" id="CAD9687090.1"/>
    </source>
</evidence>
<evidence type="ECO:0000256" key="1">
    <source>
        <dbReference type="ARBA" id="ARBA00005272"/>
    </source>
</evidence>
<evidence type="ECO:0000256" key="2">
    <source>
        <dbReference type="ARBA" id="ARBA00022630"/>
    </source>
</evidence>